<protein>
    <submittedName>
        <fullName evidence="2">DUF1631 family protein</fullName>
    </submittedName>
</protein>
<feature type="region of interest" description="Disordered" evidence="1">
    <location>
        <begin position="194"/>
        <end position="216"/>
    </location>
</feature>
<name>A0A9X0XB37_9BURK</name>
<reference evidence="2 3" key="1">
    <citation type="submission" date="2021-01" db="EMBL/GenBank/DDBJ databases">
        <title>Piscinibacter sp. Jin2 Genome sequencing and assembly.</title>
        <authorList>
            <person name="Kim I."/>
        </authorList>
    </citation>
    <scope>NUCLEOTIDE SEQUENCE [LARGE SCALE GENOMIC DNA]</scope>
    <source>
        <strain evidence="2 3">Jin2</strain>
    </source>
</reference>
<proteinExistence type="predicted"/>
<dbReference type="EMBL" id="JAERRA010000001">
    <property type="protein sequence ID" value="MBL0718345.1"/>
    <property type="molecule type" value="Genomic_DNA"/>
</dbReference>
<keyword evidence="3" id="KW-1185">Reference proteome</keyword>
<comment type="caution">
    <text evidence="2">The sequence shown here is derived from an EMBL/GenBank/DDBJ whole genome shotgun (WGS) entry which is preliminary data.</text>
</comment>
<dbReference type="RefSeq" id="WP_201822910.1">
    <property type="nucleotide sequence ID" value="NZ_JAERRA010000001.1"/>
</dbReference>
<dbReference type="Pfam" id="PF07793">
    <property type="entry name" value="DUF1631"/>
    <property type="match status" value="1"/>
</dbReference>
<evidence type="ECO:0000313" key="3">
    <source>
        <dbReference type="Proteomes" id="UP000643207"/>
    </source>
</evidence>
<accession>A0A9X0XB37</accession>
<dbReference type="AlphaFoldDB" id="A0A9X0XB37"/>
<dbReference type="InterPro" id="IPR012434">
    <property type="entry name" value="DUF1631"/>
</dbReference>
<dbReference type="Proteomes" id="UP000643207">
    <property type="component" value="Unassembled WGS sequence"/>
</dbReference>
<organism evidence="2 3">
    <name type="scientific">Aquariibacter lacus</name>
    <dbReference type="NCBI Taxonomy" id="2801332"/>
    <lineage>
        <taxon>Bacteria</taxon>
        <taxon>Pseudomonadati</taxon>
        <taxon>Pseudomonadota</taxon>
        <taxon>Betaproteobacteria</taxon>
        <taxon>Burkholderiales</taxon>
        <taxon>Sphaerotilaceae</taxon>
        <taxon>Aquariibacter</taxon>
    </lineage>
</organism>
<evidence type="ECO:0000256" key="1">
    <source>
        <dbReference type="SAM" id="MobiDB-lite"/>
    </source>
</evidence>
<evidence type="ECO:0000313" key="2">
    <source>
        <dbReference type="EMBL" id="MBL0718345.1"/>
    </source>
</evidence>
<gene>
    <name evidence="2" type="ORF">JI742_00435</name>
</gene>
<sequence length="703" mass="75197">MDGTRQPPPPPDPAAAQARAALARGWAEGLAPGLKLLAEAAAQLAASAQPAPELRLRRQRAARELASARETLGCLLARVFAPDAGDSEALPLLQFVEDESGDREILASRLALALGEAAGAEGLRLQQHLRALADPLHAEAPAALARQIVERWQRADLALAHWRTLQALLHNHFGRLYAQAVRDGLAVLDGQAAPGGSPVADRPGPLLDAATGLPPAPPDAGPRLLDRLHALAAGEAGPPSLLPASPALAAAIAEAQREPLLPVGEAWTVPGEALFDRLHDRTLALKAVTDRPSQRATIEIVALMFQSLLGEERLPAALRLGLARLQLPVLRVALDEPEVFGQASHPARRLIDRLGACALGFEPGPPAADAALGNELERLVHLVEAYPDSGRRVFETALAEFEAFVAGPLQQASGGPGPQALPLVQRMEEREARVVQATVVLRELLAGELPPPRLRDFLFHVWAEVLATTALQTGDLDSPACLRLRAAAGELLWLSQAKHDRAERAEALRRLPPLMLDLREGMRQAGLAPHQQDEHLRSLQALLHEAFSARGTDEDLAARLAGLGRRLDALEGLSPDAGRMAEDAVLAIEQAEGAGPPLHLVRSGGLPPSTPTLARAAELAVGSWFRWQPGAGRSELLQLAWMGRRKRLALLLGRDGRAWLFPLTRLAAHLQAGSLEPAETEAWSARALRETLARLDAEPQRLR</sequence>